<reference evidence="1 2" key="1">
    <citation type="submission" date="2011-01" db="EMBL/GenBank/DDBJ databases">
        <authorList>
            <person name="Weinstock G."/>
            <person name="Sodergren E."/>
            <person name="Clifton S."/>
            <person name="Fulton L."/>
            <person name="Fulton B."/>
            <person name="Courtney L."/>
            <person name="Fronick C."/>
            <person name="Harrison M."/>
            <person name="Strong C."/>
            <person name="Farmer C."/>
            <person name="Delahaunty K."/>
            <person name="Markovic C."/>
            <person name="Hall O."/>
            <person name="Minx P."/>
            <person name="Tomlinson C."/>
            <person name="Mitreva M."/>
            <person name="Hou S."/>
            <person name="Chen J."/>
            <person name="Wollam A."/>
            <person name="Pepin K.H."/>
            <person name="Johnson M."/>
            <person name="Bhonagiri V."/>
            <person name="Zhang X."/>
            <person name="Suruliraj S."/>
            <person name="Warren W."/>
            <person name="Chinwalla A."/>
            <person name="Mardis E.R."/>
            <person name="Wilson R.K."/>
        </authorList>
    </citation>
    <scope>NUCLEOTIDE SEQUENCE [LARGE SCALE GENOMIC DNA]</scope>
    <source>
        <strain evidence="2">DSM 22608 / JCM 16073 / KCTC 15190 / YIT 12066</strain>
    </source>
</reference>
<protein>
    <submittedName>
        <fullName evidence="1">Uncharacterized protein</fullName>
    </submittedName>
</protein>
<dbReference type="AlphaFoldDB" id="E8LN38"/>
<comment type="caution">
    <text evidence="1">The sequence shown here is derived from an EMBL/GenBank/DDBJ whole genome shotgun (WGS) entry which is preliminary data.</text>
</comment>
<gene>
    <name evidence="1" type="ORF">HMPREF9444_02191</name>
</gene>
<organism evidence="1 2">
    <name type="scientific">Succinatimonas hippei (strain DSM 22608 / JCM 16073 / KCTC 15190 / YIT 12066)</name>
    <dbReference type="NCBI Taxonomy" id="762983"/>
    <lineage>
        <taxon>Bacteria</taxon>
        <taxon>Pseudomonadati</taxon>
        <taxon>Pseudomonadota</taxon>
        <taxon>Gammaproteobacteria</taxon>
        <taxon>Aeromonadales</taxon>
        <taxon>Succinivibrionaceae</taxon>
        <taxon>Succinatimonas</taxon>
    </lineage>
</organism>
<evidence type="ECO:0000313" key="1">
    <source>
        <dbReference type="EMBL" id="EFY06099.1"/>
    </source>
</evidence>
<sequence length="49" mass="5801">MILRGVIVALYKKSKIQPKICRNSQNKASIFFIEQVCNIDHYLFIFLKQ</sequence>
<dbReference type="HOGENOM" id="CLU_3141468_0_0_6"/>
<dbReference type="EMBL" id="AEVO01000156">
    <property type="protein sequence ID" value="EFY06099.1"/>
    <property type="molecule type" value="Genomic_DNA"/>
</dbReference>
<proteinExistence type="predicted"/>
<dbReference type="Proteomes" id="UP000018458">
    <property type="component" value="Unassembled WGS sequence"/>
</dbReference>
<name>E8LN38_SUCHY</name>
<keyword evidence="2" id="KW-1185">Reference proteome</keyword>
<accession>E8LN38</accession>
<dbReference type="STRING" id="762983.HMPREF9444_02191"/>
<evidence type="ECO:0000313" key="2">
    <source>
        <dbReference type="Proteomes" id="UP000018458"/>
    </source>
</evidence>